<evidence type="ECO:0000256" key="3">
    <source>
        <dbReference type="ARBA" id="ARBA00023274"/>
    </source>
</evidence>
<dbReference type="GO" id="GO:0006412">
    <property type="term" value="P:translation"/>
    <property type="evidence" value="ECO:0007669"/>
    <property type="project" value="InterPro"/>
</dbReference>
<evidence type="ECO:0000256" key="4">
    <source>
        <dbReference type="ARBA" id="ARBA00035135"/>
    </source>
</evidence>
<reference evidence="6" key="1">
    <citation type="submission" date="2017-09" db="EMBL/GenBank/DDBJ databases">
        <title>Depth-based differentiation of microbial function through sediment-hosted aquifers and enrichment of novel symbionts in the deep terrestrial subsurface.</title>
        <authorList>
            <person name="Probst A.J."/>
            <person name="Ladd B."/>
            <person name="Jarett J.K."/>
            <person name="Geller-Mcgrath D.E."/>
            <person name="Sieber C.M.K."/>
            <person name="Emerson J.B."/>
            <person name="Anantharaman K."/>
            <person name="Thomas B.C."/>
            <person name="Malmstrom R."/>
            <person name="Stieglmeier M."/>
            <person name="Klingl A."/>
            <person name="Woyke T."/>
            <person name="Ryan C.M."/>
            <person name="Banfield J.F."/>
        </authorList>
    </citation>
    <scope>NUCLEOTIDE SEQUENCE [LARGE SCALE GENOMIC DNA]</scope>
</reference>
<comment type="similarity">
    <text evidence="1">Belongs to the bacterial ribosomal protein bS21 family.</text>
</comment>
<dbReference type="GO" id="GO:0003735">
    <property type="term" value="F:structural constituent of ribosome"/>
    <property type="evidence" value="ECO:0007669"/>
    <property type="project" value="InterPro"/>
</dbReference>
<dbReference type="Pfam" id="PF01165">
    <property type="entry name" value="Ribosomal_S21"/>
    <property type="match status" value="1"/>
</dbReference>
<comment type="caution">
    <text evidence="5">The sequence shown here is derived from an EMBL/GenBank/DDBJ whole genome shotgun (WGS) entry which is preliminary data.</text>
</comment>
<dbReference type="InterPro" id="IPR001911">
    <property type="entry name" value="Ribosomal_bS21"/>
</dbReference>
<dbReference type="GO" id="GO:1990904">
    <property type="term" value="C:ribonucleoprotein complex"/>
    <property type="evidence" value="ECO:0007669"/>
    <property type="project" value="UniProtKB-KW"/>
</dbReference>
<evidence type="ECO:0000256" key="1">
    <source>
        <dbReference type="ARBA" id="ARBA00006640"/>
    </source>
</evidence>
<evidence type="ECO:0000256" key="2">
    <source>
        <dbReference type="ARBA" id="ARBA00022980"/>
    </source>
</evidence>
<evidence type="ECO:0000313" key="5">
    <source>
        <dbReference type="EMBL" id="PJE67580.1"/>
    </source>
</evidence>
<sequence length="62" mass="7741">MATIVKKRPGQSEDSLIAQFRKKILNEEVLEEMKEREFYLKPSRKRYEREKALKKRKPRRYW</sequence>
<keyword evidence="2 5" id="KW-0689">Ribosomal protein</keyword>
<dbReference type="Proteomes" id="UP000231474">
    <property type="component" value="Unassembled WGS sequence"/>
</dbReference>
<dbReference type="GO" id="GO:0005840">
    <property type="term" value="C:ribosome"/>
    <property type="evidence" value="ECO:0007669"/>
    <property type="project" value="UniProtKB-KW"/>
</dbReference>
<accession>A0A2M8L3T0</accession>
<keyword evidence="3" id="KW-0687">Ribonucleoprotein</keyword>
<dbReference type="InterPro" id="IPR038380">
    <property type="entry name" value="Ribosomal_bS21_sf"/>
</dbReference>
<dbReference type="Gene3D" id="1.20.5.1150">
    <property type="entry name" value="Ribosomal protein S8"/>
    <property type="match status" value="1"/>
</dbReference>
<name>A0A2M8L3T0_9BACT</name>
<organism evidence="5 6">
    <name type="scientific">Candidatus Shapirobacteria bacterium CG10_big_fil_rev_8_21_14_0_10_40_9</name>
    <dbReference type="NCBI Taxonomy" id="1974888"/>
    <lineage>
        <taxon>Bacteria</taxon>
        <taxon>Candidatus Shapironibacteriota</taxon>
    </lineage>
</organism>
<gene>
    <name evidence="5" type="primary">rpsU</name>
    <name evidence="5" type="ORF">COU95_01685</name>
</gene>
<protein>
    <recommendedName>
        <fullName evidence="4">Small ribosomal subunit protein bS21</fullName>
    </recommendedName>
</protein>
<evidence type="ECO:0000313" key="6">
    <source>
        <dbReference type="Proteomes" id="UP000231474"/>
    </source>
</evidence>
<proteinExistence type="inferred from homology"/>
<dbReference type="EMBL" id="PFEK01000031">
    <property type="protein sequence ID" value="PJE67580.1"/>
    <property type="molecule type" value="Genomic_DNA"/>
</dbReference>
<dbReference type="NCBIfam" id="TIGR00030">
    <property type="entry name" value="S21p"/>
    <property type="match status" value="1"/>
</dbReference>
<dbReference type="AlphaFoldDB" id="A0A2M8L3T0"/>